<reference evidence="2 5" key="1">
    <citation type="submission" date="2016-10" db="EMBL/GenBank/DDBJ databases">
        <authorList>
            <person name="de Groot N.N."/>
        </authorList>
    </citation>
    <scope>NUCLEOTIDE SEQUENCE [LARGE SCALE GENOMIC DNA]</scope>
    <source>
        <strain evidence="2 5">CCM 7361</strain>
    </source>
</reference>
<reference evidence="3 4" key="2">
    <citation type="submission" date="2017-06" db="EMBL/GenBank/DDBJ databases">
        <authorList>
            <person name="Varghese N."/>
            <person name="Submissions S."/>
        </authorList>
    </citation>
    <scope>NUCLEOTIDE SEQUENCE [LARGE SCALE GENOMIC DNA]</scope>
    <source>
        <strain evidence="3 4">RLD-1</strain>
    </source>
</reference>
<feature type="transmembrane region" description="Helical" evidence="1">
    <location>
        <begin position="29"/>
        <end position="47"/>
    </location>
</feature>
<evidence type="ECO:0000313" key="5">
    <source>
        <dbReference type="Proteomes" id="UP000199693"/>
    </source>
</evidence>
<feature type="transmembrane region" description="Helical" evidence="1">
    <location>
        <begin position="59"/>
        <end position="78"/>
    </location>
</feature>
<sequence>RILINASILAFFFGPIYWFVLGLWKKNLVMLGIIFAVGILEGLFEILTGIEIPRALDNGIGMGFAACYAVITNYAYYLKQVKGQQGWNPFEGQRML</sequence>
<name>A0A239NQU4_9PSED</name>
<keyword evidence="1" id="KW-0472">Membrane</keyword>
<feature type="transmembrane region" description="Helical" evidence="1">
    <location>
        <begin position="6"/>
        <end position="24"/>
    </location>
</feature>
<feature type="non-terminal residue" evidence="2">
    <location>
        <position position="1"/>
    </location>
</feature>
<dbReference type="RefSeq" id="WP_089394939.1">
    <property type="nucleotide sequence ID" value="NZ_FNEC01000101.1"/>
</dbReference>
<dbReference type="EMBL" id="FZPC01000068">
    <property type="protein sequence ID" value="SNT57032.1"/>
    <property type="molecule type" value="Genomic_DNA"/>
</dbReference>
<keyword evidence="4" id="KW-1185">Reference proteome</keyword>
<dbReference type="InterPro" id="IPR024399">
    <property type="entry name" value="DUF2628"/>
</dbReference>
<dbReference type="Proteomes" id="UP000198309">
    <property type="component" value="Unassembled WGS sequence"/>
</dbReference>
<evidence type="ECO:0000313" key="3">
    <source>
        <dbReference type="EMBL" id="SNT57032.1"/>
    </source>
</evidence>
<accession>A0A239NQU4</accession>
<gene>
    <name evidence="2" type="ORF">SAMN05216189_11012</name>
    <name evidence="3" type="ORF">SAMN06295949_1684</name>
</gene>
<dbReference type="AlphaFoldDB" id="A0A239NQU4"/>
<keyword evidence="1" id="KW-1133">Transmembrane helix</keyword>
<dbReference type="EMBL" id="FNEC01000101">
    <property type="protein sequence ID" value="SDL23854.1"/>
    <property type="molecule type" value="Genomic_DNA"/>
</dbReference>
<proteinExistence type="predicted"/>
<keyword evidence="1" id="KW-0812">Transmembrane</keyword>
<protein>
    <submittedName>
        <fullName evidence="2">Uncharacterized protein</fullName>
    </submittedName>
</protein>
<evidence type="ECO:0000313" key="2">
    <source>
        <dbReference type="EMBL" id="SDL23854.1"/>
    </source>
</evidence>
<dbReference type="Pfam" id="PF10947">
    <property type="entry name" value="DUF2628"/>
    <property type="match status" value="1"/>
</dbReference>
<dbReference type="Proteomes" id="UP000199693">
    <property type="component" value="Unassembled WGS sequence"/>
</dbReference>
<evidence type="ECO:0000313" key="4">
    <source>
        <dbReference type="Proteomes" id="UP000198309"/>
    </source>
</evidence>
<evidence type="ECO:0000256" key="1">
    <source>
        <dbReference type="SAM" id="Phobius"/>
    </source>
</evidence>
<organism evidence="2 5">
    <name type="scientific">Pseudomonas delhiensis</name>
    <dbReference type="NCBI Taxonomy" id="366289"/>
    <lineage>
        <taxon>Bacteria</taxon>
        <taxon>Pseudomonadati</taxon>
        <taxon>Pseudomonadota</taxon>
        <taxon>Gammaproteobacteria</taxon>
        <taxon>Pseudomonadales</taxon>
        <taxon>Pseudomonadaceae</taxon>
        <taxon>Pseudomonas</taxon>
    </lineage>
</organism>